<organism evidence="1 2">
    <name type="scientific">Auritidibacter ignavus</name>
    <dbReference type="NCBI Taxonomy" id="678932"/>
    <lineage>
        <taxon>Bacteria</taxon>
        <taxon>Bacillati</taxon>
        <taxon>Actinomycetota</taxon>
        <taxon>Actinomycetes</taxon>
        <taxon>Micrococcales</taxon>
        <taxon>Micrococcaceae</taxon>
        <taxon>Auritidibacter</taxon>
    </lineage>
</organism>
<proteinExistence type="predicted"/>
<keyword evidence="2" id="KW-1185">Reference proteome</keyword>
<gene>
    <name evidence="1" type="ORF">QDX21_03455</name>
</gene>
<dbReference type="AlphaFoldDB" id="A0AAJ6DF91"/>
<dbReference type="RefSeq" id="WP_279675151.1">
    <property type="nucleotide sequence ID" value="NZ_CP122566.1"/>
</dbReference>
<evidence type="ECO:0000313" key="2">
    <source>
        <dbReference type="Proteomes" id="UP001224674"/>
    </source>
</evidence>
<reference evidence="1 2" key="1">
    <citation type="submission" date="2023-03" db="EMBL/GenBank/DDBJ databases">
        <title>Complete genome sequences of several Auritidibacter ignavus strains isolated from ear infections.</title>
        <authorList>
            <person name="Baehr T."/>
            <person name="Baumhoegger A.M."/>
        </authorList>
    </citation>
    <scope>NUCLEOTIDE SEQUENCE [LARGE SCALE GENOMIC DNA]</scope>
    <source>
        <strain evidence="1 2">BABAE-6</strain>
    </source>
</reference>
<evidence type="ECO:0000313" key="1">
    <source>
        <dbReference type="EMBL" id="WGH93868.1"/>
    </source>
</evidence>
<dbReference type="InterPro" id="IPR021145">
    <property type="entry name" value="Portal_protein_SPP1_Gp6-like"/>
</dbReference>
<dbReference type="Proteomes" id="UP001224674">
    <property type="component" value="Chromosome"/>
</dbReference>
<sequence>MPLPETSIPWPPKQHEPAYQAIRVHDAWYTGNTDTLSSEYAGTLRPRNRPSQYAGGIIGAASRMFWGKPAPAGETRTRLHVPVPADLATISADLLFSEAPRILLDDDAPEHMKTRVDQVANTPTMHSTLLGAAEVAAALCGVYLRAVWDTSFTDHVMVDVVHPDRAYPEFRWGVLTAVTFWTVLEDTDTRVVYRHLERHEPGVILHGLYKGDHSHLGQQVPLVDHPDTAWLADVVDSESGIPTGETTLTATYIPNMMPSRVWRTSHQLAPLGRSDYEGIEPLFDALDETYSSWMRDIRLAKARLIVPNSMLETLGPGHGTIFDADREIYDGMDFLGSMQQTPTIEAHQFGIRHEEHRQTVLELVRAILRSAGYSPSTFGDDPMAVSTTATEVKARENMSKRTRAKKTRYWSSRLGPFIQTVLNIDATIYGGERYDTPPQVKFQETIQQDQHELAQTAKDLRVAEIASTDTMVRMLHPNWDRDAVNDEVQKIVAERATDYPIVDPGTLYRADN</sequence>
<name>A0AAJ6DF91_9MICC</name>
<protein>
    <submittedName>
        <fullName evidence="1">Phage portal protein</fullName>
    </submittedName>
</protein>
<dbReference type="EMBL" id="CP122566">
    <property type="protein sequence ID" value="WGH93868.1"/>
    <property type="molecule type" value="Genomic_DNA"/>
</dbReference>
<dbReference type="Pfam" id="PF05133">
    <property type="entry name" value="SPP1_portal"/>
    <property type="match status" value="1"/>
</dbReference>
<accession>A0AAJ6DF91</accession>